<sequence length="331" mass="36116">MPAGLSPPFEVALARPVSSFLHPVSLPGGVLYEPKWDGFRLVIVRDEDVSLWSRQGKDLTRYFPELIAAAELLPEGVIVDGEAVVWSDGKLDFDALLRRMNSRPSTVARLAREQPASYAAFDVLAVAHQDTRPLPLRDRRSLLTELAGEWQPPLHLSPVTEDETEAGEWFATLVQSGIEGLVAKGAGQPYRGGERDWLKLKHRSTRDVICAAVIGTRERPEQLVLGLPAGEELRIVGRTSPLAPATARTLGKLLRELDGAHPWPGQVKPGAIDRFNRGGRAAVDLTLVDPIVVEISADVAMTGGSFRHAVRFVRARPDLELAEVAADAFDT</sequence>
<gene>
    <name evidence="5" type="ORF">CZ674_04590</name>
</gene>
<feature type="domain" description="ATP-dependent DNA ligase family profile" evidence="4">
    <location>
        <begin position="120"/>
        <end position="238"/>
    </location>
</feature>
<dbReference type="GO" id="GO:0005524">
    <property type="term" value="F:ATP binding"/>
    <property type="evidence" value="ECO:0007669"/>
    <property type="project" value="InterPro"/>
</dbReference>
<dbReference type="GO" id="GO:0003910">
    <property type="term" value="F:DNA ligase (ATP) activity"/>
    <property type="evidence" value="ECO:0007669"/>
    <property type="project" value="UniProtKB-EC"/>
</dbReference>
<evidence type="ECO:0000256" key="1">
    <source>
        <dbReference type="ARBA" id="ARBA00007572"/>
    </source>
</evidence>
<dbReference type="SUPFAM" id="SSF56091">
    <property type="entry name" value="DNA ligase/mRNA capping enzyme, catalytic domain"/>
    <property type="match status" value="1"/>
</dbReference>
<reference evidence="5 6" key="1">
    <citation type="submission" date="2017-02" db="EMBL/GenBank/DDBJ databases">
        <authorList>
            <person name="Peterson S.W."/>
        </authorList>
    </citation>
    <scope>NUCLEOTIDE SEQUENCE [LARGE SCALE GENOMIC DNA]</scope>
    <source>
        <strain evidence="5 6">LMG 22410</strain>
    </source>
</reference>
<name>A0A1R4FHT6_9MICO</name>
<organism evidence="5 6">
    <name type="scientific">Agrococcus casei LMG 22410</name>
    <dbReference type="NCBI Taxonomy" id="1255656"/>
    <lineage>
        <taxon>Bacteria</taxon>
        <taxon>Bacillati</taxon>
        <taxon>Actinomycetota</taxon>
        <taxon>Actinomycetes</taxon>
        <taxon>Micrococcales</taxon>
        <taxon>Microbacteriaceae</taxon>
        <taxon>Agrococcus</taxon>
    </lineage>
</organism>
<dbReference type="EMBL" id="FUHU01000022">
    <property type="protein sequence ID" value="SJM55504.1"/>
    <property type="molecule type" value="Genomic_DNA"/>
</dbReference>
<dbReference type="PANTHER" id="PTHR45674">
    <property type="entry name" value="DNA LIGASE 1/3 FAMILY MEMBER"/>
    <property type="match status" value="1"/>
</dbReference>
<dbReference type="OrthoDB" id="9770771at2"/>
<dbReference type="Gene3D" id="2.40.50.140">
    <property type="entry name" value="Nucleic acid-binding proteins"/>
    <property type="match status" value="1"/>
</dbReference>
<comment type="similarity">
    <text evidence="1">Belongs to the ATP-dependent DNA ligase family.</text>
</comment>
<proteinExistence type="inferred from homology"/>
<evidence type="ECO:0000259" key="4">
    <source>
        <dbReference type="PROSITE" id="PS50160"/>
    </source>
</evidence>
<protein>
    <submittedName>
        <fullName evidence="5">ATP-dependent DNA ligase LigC</fullName>
        <ecNumber evidence="5">6.5.1.1</ecNumber>
    </submittedName>
</protein>
<dbReference type="EC" id="6.5.1.1" evidence="5"/>
<dbReference type="GO" id="GO:0006281">
    <property type="term" value="P:DNA repair"/>
    <property type="evidence" value="ECO:0007669"/>
    <property type="project" value="InterPro"/>
</dbReference>
<keyword evidence="2 5" id="KW-0436">Ligase</keyword>
<keyword evidence="6" id="KW-1185">Reference proteome</keyword>
<dbReference type="Proteomes" id="UP000195787">
    <property type="component" value="Unassembled WGS sequence"/>
</dbReference>
<dbReference type="InterPro" id="IPR012310">
    <property type="entry name" value="DNA_ligase_ATP-dep_cent"/>
</dbReference>
<evidence type="ECO:0000256" key="2">
    <source>
        <dbReference type="ARBA" id="ARBA00022598"/>
    </source>
</evidence>
<dbReference type="PROSITE" id="PS50160">
    <property type="entry name" value="DNA_LIGASE_A3"/>
    <property type="match status" value="1"/>
</dbReference>
<dbReference type="GO" id="GO:0006310">
    <property type="term" value="P:DNA recombination"/>
    <property type="evidence" value="ECO:0007669"/>
    <property type="project" value="InterPro"/>
</dbReference>
<dbReference type="AlphaFoldDB" id="A0A1R4FHT6"/>
<dbReference type="InterPro" id="IPR050191">
    <property type="entry name" value="ATP-dep_DNA_ligase"/>
</dbReference>
<comment type="catalytic activity">
    <reaction evidence="3">
        <text>ATP + (deoxyribonucleotide)n-3'-hydroxyl + 5'-phospho-(deoxyribonucleotide)m = (deoxyribonucleotide)n+m + AMP + diphosphate.</text>
        <dbReference type="EC" id="6.5.1.1"/>
    </reaction>
</comment>
<dbReference type="CDD" id="cd07905">
    <property type="entry name" value="Adenylation_DNA_ligase_LigC"/>
    <property type="match status" value="1"/>
</dbReference>
<dbReference type="InterPro" id="IPR044119">
    <property type="entry name" value="Adenylation_LigC-like"/>
</dbReference>
<dbReference type="Pfam" id="PF01068">
    <property type="entry name" value="DNA_ligase_A_M"/>
    <property type="match status" value="1"/>
</dbReference>
<dbReference type="PANTHER" id="PTHR45674:SF4">
    <property type="entry name" value="DNA LIGASE 1"/>
    <property type="match status" value="1"/>
</dbReference>
<dbReference type="InterPro" id="IPR012340">
    <property type="entry name" value="NA-bd_OB-fold"/>
</dbReference>
<accession>A0A1R4FHT6</accession>
<dbReference type="Gene3D" id="3.30.470.30">
    <property type="entry name" value="DNA ligase/mRNA capping enzyme"/>
    <property type="match status" value="1"/>
</dbReference>
<evidence type="ECO:0000313" key="5">
    <source>
        <dbReference type="EMBL" id="SJM55504.1"/>
    </source>
</evidence>
<evidence type="ECO:0000256" key="3">
    <source>
        <dbReference type="ARBA" id="ARBA00034003"/>
    </source>
</evidence>
<evidence type="ECO:0000313" key="6">
    <source>
        <dbReference type="Proteomes" id="UP000195787"/>
    </source>
</evidence>